<gene>
    <name evidence="1" type="ORF">NX774_05865</name>
</gene>
<keyword evidence="2" id="KW-1185">Reference proteome</keyword>
<dbReference type="Proteomes" id="UP001206126">
    <property type="component" value="Unassembled WGS sequence"/>
</dbReference>
<sequence length="266" mass="29867">MKILTIDDKAQLLQHKLDIETLFLECFGARLSLALWHWAYIDNPNGQPFVSLCYDGDRLVGHYAMVPMPLSGSGRILNAYLSMTTMVAASHRQHGLFVKLAGVTYEAAIAQGVDFVMGFPNAMSTPGFRKKLGWVLPEPDYVARVTKAELLDPAVLNRFESHGGYRLDLEDERTRQWRTAKPGCDYICENGLVYKRFDGGIDLMYFASVDALRQLPDDAGINLLLPHDFGRFQENKVFDYQFGGLSLAGQFDPAGIKRQMCLSDVF</sequence>
<evidence type="ECO:0000313" key="2">
    <source>
        <dbReference type="Proteomes" id="UP001206126"/>
    </source>
</evidence>
<organism evidence="1 2">
    <name type="scientific">Massilia agilis</name>
    <dbReference type="NCBI Taxonomy" id="1811226"/>
    <lineage>
        <taxon>Bacteria</taxon>
        <taxon>Pseudomonadati</taxon>
        <taxon>Pseudomonadota</taxon>
        <taxon>Betaproteobacteria</taxon>
        <taxon>Burkholderiales</taxon>
        <taxon>Oxalobacteraceae</taxon>
        <taxon>Telluria group</taxon>
        <taxon>Massilia</taxon>
    </lineage>
</organism>
<dbReference type="SUPFAM" id="SSF55729">
    <property type="entry name" value="Acyl-CoA N-acyltransferases (Nat)"/>
    <property type="match status" value="1"/>
</dbReference>
<dbReference type="RefSeq" id="WP_258821216.1">
    <property type="nucleotide sequence ID" value="NZ_JANUHB010000001.1"/>
</dbReference>
<reference evidence="1 2" key="1">
    <citation type="submission" date="2022-08" db="EMBL/GenBank/DDBJ databases">
        <title>Reclassification of Massilia species as members of the genera Telluria, Duganella, Pseudoduganella, Mokoshia gen. nov. and Zemynaea gen. nov. using orthogonal and non-orthogonal genome-based approaches.</title>
        <authorList>
            <person name="Bowman J.P."/>
        </authorList>
    </citation>
    <scope>NUCLEOTIDE SEQUENCE [LARGE SCALE GENOMIC DNA]</scope>
    <source>
        <strain evidence="1 2">JCM 31605</strain>
    </source>
</reference>
<evidence type="ECO:0000313" key="1">
    <source>
        <dbReference type="EMBL" id="MCS0807450.1"/>
    </source>
</evidence>
<dbReference type="Pfam" id="PF13527">
    <property type="entry name" value="Acetyltransf_9"/>
    <property type="match status" value="1"/>
</dbReference>
<dbReference type="EMBL" id="JANUHB010000001">
    <property type="protein sequence ID" value="MCS0807450.1"/>
    <property type="molecule type" value="Genomic_DNA"/>
</dbReference>
<name>A0ABT2D842_9BURK</name>
<accession>A0ABT2D842</accession>
<comment type="caution">
    <text evidence="1">The sequence shown here is derived from an EMBL/GenBank/DDBJ whole genome shotgun (WGS) entry which is preliminary data.</text>
</comment>
<protein>
    <submittedName>
        <fullName evidence="1">GNAT family N-acetyltransferase</fullName>
    </submittedName>
</protein>
<dbReference type="InterPro" id="IPR016181">
    <property type="entry name" value="Acyl_CoA_acyltransferase"/>
</dbReference>
<proteinExistence type="predicted"/>
<dbReference type="Gene3D" id="3.40.630.30">
    <property type="match status" value="1"/>
</dbReference>